<evidence type="ECO:0000256" key="14">
    <source>
        <dbReference type="ARBA" id="ARBA00023242"/>
    </source>
</evidence>
<keyword evidence="3" id="KW-0808">Transferase</keyword>
<reference evidence="17" key="1">
    <citation type="journal article" date="2008" name="Nat. Genet.">
        <title>The Pristionchus pacificus genome provides a unique perspective on nematode lifestyle and parasitism.</title>
        <authorList>
            <person name="Dieterich C."/>
            <person name="Clifton S.W."/>
            <person name="Schuster L.N."/>
            <person name="Chinwalla A."/>
            <person name="Delehaunty K."/>
            <person name="Dinkelacker I."/>
            <person name="Fulton L."/>
            <person name="Fulton R."/>
            <person name="Godfrey J."/>
            <person name="Minx P."/>
            <person name="Mitreva M."/>
            <person name="Roeseler W."/>
            <person name="Tian H."/>
            <person name="Witte H."/>
            <person name="Yang S.P."/>
            <person name="Wilson R.K."/>
            <person name="Sommer R.J."/>
        </authorList>
    </citation>
    <scope>NUCLEOTIDE SEQUENCE [LARGE SCALE GENOMIC DNA]</scope>
    <source>
        <strain evidence="17">PS312</strain>
    </source>
</reference>
<dbReference type="GO" id="GO:0008270">
    <property type="term" value="F:zinc ion binding"/>
    <property type="evidence" value="ECO:0007669"/>
    <property type="project" value="UniProtKB-KW"/>
</dbReference>
<keyword evidence="10" id="KW-0067">ATP-binding</keyword>
<dbReference type="Pfam" id="PF13445">
    <property type="entry name" value="zf-RING_UBOX"/>
    <property type="match status" value="2"/>
</dbReference>
<keyword evidence="12" id="KW-0238">DNA-binding</keyword>
<dbReference type="Pfam" id="PF00096">
    <property type="entry name" value="zf-C2H2"/>
    <property type="match status" value="2"/>
</dbReference>
<dbReference type="InterPro" id="IPR027370">
    <property type="entry name" value="Znf-RING_euk"/>
</dbReference>
<dbReference type="Pfam" id="PF17902">
    <property type="entry name" value="SH3_10"/>
    <property type="match status" value="1"/>
</dbReference>
<dbReference type="GO" id="GO:0017148">
    <property type="term" value="P:negative regulation of translation"/>
    <property type="evidence" value="ECO:0000318"/>
    <property type="project" value="GO_Central"/>
</dbReference>
<evidence type="ECO:0000256" key="7">
    <source>
        <dbReference type="ARBA" id="ARBA00022771"/>
    </source>
</evidence>
<proteinExistence type="inferred from homology"/>
<keyword evidence="17" id="KW-1185">Reference proteome</keyword>
<dbReference type="GO" id="GO:0005634">
    <property type="term" value="C:nucleus"/>
    <property type="evidence" value="ECO:0000318"/>
    <property type="project" value="GO_Central"/>
</dbReference>
<dbReference type="InterPro" id="IPR050339">
    <property type="entry name" value="CC_SR_Kinase"/>
</dbReference>
<dbReference type="InterPro" id="IPR013083">
    <property type="entry name" value="Znf_RING/FYVE/PHD"/>
</dbReference>
<keyword evidence="8" id="KW-0418">Kinase</keyword>
<dbReference type="SUPFAM" id="SSF57667">
    <property type="entry name" value="beta-beta-alpha zinc fingers"/>
    <property type="match status" value="2"/>
</dbReference>
<comment type="similarity">
    <text evidence="15">Belongs to the protein kinase superfamily. Ser/Thr protein kinase family. GCN2 subfamily.</text>
</comment>
<dbReference type="FunFam" id="3.30.160.60:FF:000322">
    <property type="entry name" value="GDNF-inducible zinc finger protein 1"/>
    <property type="match status" value="1"/>
</dbReference>
<evidence type="ECO:0000256" key="15">
    <source>
        <dbReference type="ARBA" id="ARBA00037982"/>
    </source>
</evidence>
<keyword evidence="6" id="KW-0547">Nucleotide-binding</keyword>
<dbReference type="PROSITE" id="PS50157">
    <property type="entry name" value="ZINC_FINGER_C2H2_2"/>
    <property type="match status" value="4"/>
</dbReference>
<dbReference type="GO" id="GO:0006446">
    <property type="term" value="P:regulation of translational initiation"/>
    <property type="evidence" value="ECO:0000318"/>
    <property type="project" value="GO_Central"/>
</dbReference>
<evidence type="ECO:0000256" key="10">
    <source>
        <dbReference type="ARBA" id="ARBA00022840"/>
    </source>
</evidence>
<evidence type="ECO:0000313" key="17">
    <source>
        <dbReference type="Proteomes" id="UP000005239"/>
    </source>
</evidence>
<dbReference type="InterPro" id="IPR000719">
    <property type="entry name" value="Prot_kinase_dom"/>
</dbReference>
<gene>
    <name evidence="16" type="primary">WBGene00274858</name>
</gene>
<dbReference type="Gene3D" id="2.30.30.40">
    <property type="entry name" value="SH3 Domains"/>
    <property type="match status" value="1"/>
</dbReference>
<dbReference type="Proteomes" id="UP000005239">
    <property type="component" value="Unassembled WGS sequence"/>
</dbReference>
<accession>A0A8R1UQY1</accession>
<evidence type="ECO:0000256" key="4">
    <source>
        <dbReference type="ARBA" id="ARBA00022723"/>
    </source>
</evidence>
<evidence type="ECO:0000256" key="11">
    <source>
        <dbReference type="ARBA" id="ARBA00023015"/>
    </source>
</evidence>
<keyword evidence="5" id="KW-0677">Repeat</keyword>
<evidence type="ECO:0000256" key="5">
    <source>
        <dbReference type="ARBA" id="ARBA00022737"/>
    </source>
</evidence>
<dbReference type="InterPro" id="IPR011009">
    <property type="entry name" value="Kinase-like_dom_sf"/>
</dbReference>
<dbReference type="InterPro" id="IPR013087">
    <property type="entry name" value="Znf_C2H2_type"/>
</dbReference>
<evidence type="ECO:0000256" key="13">
    <source>
        <dbReference type="ARBA" id="ARBA00023163"/>
    </source>
</evidence>
<dbReference type="FunFam" id="1.10.510.10:FF:001020">
    <property type="entry name" value="Transmembrane ion channel"/>
    <property type="match status" value="1"/>
</dbReference>
<dbReference type="Gene3D" id="1.10.510.10">
    <property type="entry name" value="Transferase(Phosphotransferase) domain 1"/>
    <property type="match status" value="2"/>
</dbReference>
<dbReference type="PROSITE" id="PS50089">
    <property type="entry name" value="ZF_RING_2"/>
    <property type="match status" value="2"/>
</dbReference>
<keyword evidence="14" id="KW-0539">Nucleus</keyword>
<dbReference type="SUPFAM" id="SSF56112">
    <property type="entry name" value="Protein kinase-like (PK-like)"/>
    <property type="match status" value="2"/>
</dbReference>
<protein>
    <submittedName>
        <fullName evidence="16">Uncharacterized protein</fullName>
    </submittedName>
</protein>
<dbReference type="Gene3D" id="3.30.40.10">
    <property type="entry name" value="Zinc/RING finger domain, C3HC4 (zinc finger)"/>
    <property type="match status" value="2"/>
</dbReference>
<dbReference type="PROSITE" id="PS00028">
    <property type="entry name" value="ZINC_FINGER_C2H2_1"/>
    <property type="match status" value="3"/>
</dbReference>
<dbReference type="PANTHER" id="PTHR11042">
    <property type="entry name" value="EUKARYOTIC TRANSLATION INITIATION FACTOR 2-ALPHA KINASE EIF2-ALPHA KINASE -RELATED"/>
    <property type="match status" value="1"/>
</dbReference>
<keyword evidence="13" id="KW-0804">Transcription</keyword>
<evidence type="ECO:0000256" key="1">
    <source>
        <dbReference type="ARBA" id="ARBA00004123"/>
    </source>
</evidence>
<keyword evidence="4" id="KW-0479">Metal-binding</keyword>
<reference evidence="16" key="2">
    <citation type="submission" date="2022-06" db="UniProtKB">
        <authorList>
            <consortium name="EnsemblMetazoa"/>
        </authorList>
    </citation>
    <scope>IDENTIFICATION</scope>
    <source>
        <strain evidence="16">PS312</strain>
    </source>
</reference>
<dbReference type="Gene3D" id="3.30.160.60">
    <property type="entry name" value="Classic Zinc Finger"/>
    <property type="match status" value="2"/>
</dbReference>
<evidence type="ECO:0000256" key="12">
    <source>
        <dbReference type="ARBA" id="ARBA00023125"/>
    </source>
</evidence>
<keyword evidence="7" id="KW-0863">Zinc-finger</keyword>
<dbReference type="SMART" id="SM00220">
    <property type="entry name" value="S_TKc"/>
    <property type="match status" value="1"/>
</dbReference>
<keyword evidence="2" id="KW-0597">Phosphoprotein</keyword>
<dbReference type="FunFam" id="3.30.200.20:FF:000706">
    <property type="entry name" value="Protein kinase"/>
    <property type="match status" value="1"/>
</dbReference>
<evidence type="ECO:0000256" key="6">
    <source>
        <dbReference type="ARBA" id="ARBA00022741"/>
    </source>
</evidence>
<keyword evidence="11" id="KW-0805">Transcription regulation</keyword>
<organism evidence="16 17">
    <name type="scientific">Pristionchus pacificus</name>
    <name type="common">Parasitic nematode worm</name>
    <dbReference type="NCBI Taxonomy" id="54126"/>
    <lineage>
        <taxon>Eukaryota</taxon>
        <taxon>Metazoa</taxon>
        <taxon>Ecdysozoa</taxon>
        <taxon>Nematoda</taxon>
        <taxon>Chromadorea</taxon>
        <taxon>Rhabditida</taxon>
        <taxon>Rhabditina</taxon>
        <taxon>Diplogasteromorpha</taxon>
        <taxon>Diplogasteroidea</taxon>
        <taxon>Neodiplogasteridae</taxon>
        <taxon>Pristionchus</taxon>
    </lineage>
</organism>
<dbReference type="InterPro" id="IPR017907">
    <property type="entry name" value="Znf_RING_CS"/>
</dbReference>
<sequence>MSGQAIELQGTIAEKLPDSDTRYCIDVLKANYFNNTFIRYSVGDEDSPQLFGISCRGKGGKKYAHRICDDPDKNEVLIELSDEELKGLHLSAICRGNVIYTKYNDSSNDERLSILNRRNHTLTLGVFNTNRLTSYSNESSPIILFAYGRKIDAFDIENMRVLRSLKIQENYYISSIVGVFQEQITLRVENLDDSNYYLMTVDLPQGYYRETSIKTQVVETLTEYEFDHMADAIELQLSNTSESIYRECAWTEYPLERIDDMIATIRKFRESLNRIHLSMLSLFEKCGATAPILLKEDRTSKKIIVTARCDYKQPFFPESVKAGDQVILLENSDPKRWKIQFSTGNQATVPMWIFFPSTLSISSFHVSQSITRLQHQFDKLYRSNEHAGQIHMIDATNCCLFTILNEGMSILRLTLPSDDETLLKLSEQMLQTIAFILAAYERNAIHSLPIASGGEGDEYVSKFSSEFSVTSIKGEGGFGCVFETFNKLDNWIYAVKRVAVNQDQMERALREVRALAQLTHAGIVHYNASWIEQPPEGWQRAADGAMLKEMGLPRNHLKSAMNYRDDCVFIYIQMQLCNYSLSDWLKNNVESNSRKLPRMKRWFKQMAEAVEYIHRNNLIHRDLKPSNVLFLENDLLKLCDLGIATHRHNEDESASTMSRTNLGTMLYMSPEQRFNKPYSSKTDVFSLGLILAELVVVMASARRTEANFINLLTQADPRNRPTSRDLLCHFNERTQIPIKPNEIMDSFHNEPSPFIYFVIGLILYTFNTATLEFLPALQVVGNQSQSRIRIAGVCNGVITVQTNNCCIATARLPRGYIDGHSSKQTSELQTSTVAFDELFDQCSCSICFETFDSIKCIPRVLDCGHTFCEVCLLNEKLCPKNQIKCPNCSKIHKVSNKKELPINYFAISIAEQTMKSRIDSRVVCTSCSQQCSSSSVRMCMKSDCTMFEKLICLTCVVDDNHGGHVVKYDVKLEKIRGELREKVSNLQTKVEEKQQNVLKKAEQLGTMIEAVKTNFTKIAIPTSIIGQLETLASAQDAIDYEEIVKDLSETIINQCETLTWAFDRTLNATKGLELFDDNTEHKETIDGTIFHWNFVSPHRLYVKSKGIEFDAELPDDDLLCNGVHANAIYFSSSQKIYRAVYTLNNGIEFDFMRLKQEDEGWHEGSIYSTEREGRTHIVRMFDVSDSDGIPFDVTDETLIEPKLMCVHSGLSIYYIVGSHKGVLTIVGVRDGECYLMTGNLPKDYVSSRSLRFDSSLSVVTELPDTAPTNGKSSTLTAMNQVNEIDEYMRKTIAELRKRNSELKKENELLKTVHEADKRELNSIINELRTKNAQLEQEYNRLQKNNNEENDEPCNILFVENDVLKLCDLRISSHRRNEDGTISNISRSNQEGTLLYMSTEQVAMFPFSRNDAVFQRDNKPYSSKTDVFSLGLILTELVAVLTTSQRNQKSNVGDLLPDGDLLCTGAHYNAIFLLMEDLKFTISEQLPPNTTIRQLEDGMWRIIFHQIRTVVYWSYAPRHKLFAKVNGKMIFADLPGDLQNAWPTGKALLVRVNNKIPIKPKESMYSFHNEPSPFIYFAIGLILYAFNTATLEFLPALQMVGNQIQSRIEIAGVCNGVITVRIEQNENSCLATAQLSRGYFLSTEPSQKEETPVLSEKIDGHSSKQTSELQTSTVAFDELFDQCSCSICFETFDSIKCKPRVLDCGHTFCEVCLLNEKLGPSNQIKCPNCSKIHKLSNEKELPINYFAINIAEQTMKSRIDSRVVCTSCSQQCSSSSVRMCMKSDCTMFEKLICLTCVVDDNHGGHVVKYDVKLEKIRGELREKVSNLQTKVEEKQQNVLKKAEQLGTMIEAVKTNFTKIAIPTSIIGQLEKLASAQDAIDYEEIVKDLSETIINQCETLTGAFDHTLNAAKGLELFDDNTEHKETIDVEEIENQSSSEQYFIGISSCPIACMGIEFDAELPDDDLLCNGVHANAIYFSSSQKIYRAVYTLNNGIEFDFMRLKQEDEGWHEGSIYSTERDGRTHIVRMFDVSDSDGIPFDVTDETLIEPKLMCVHREKAIYVSEEPGTSQPSMHAMSETVIRVDLPCNTETASHYSLHARDSSAFLYISNQLFLYVFNMESIGLSIYYIVGAHKGVLTIVGVRDGECYLMTGNLPKDYVSSRSLRFDSSLSVVAELPDTAPTNGKSSTLTAMNQVNEIDEYMRKTIAELRKRNSELKKENELLKTVHEADKREWFRMMVSSKYVPLNISSRDEKLRDLIYQLSESAELTVEWMSKKEMDWTNVSLETDTRIIKEETKNKTGNVVKAENESDVNEDLSIRSDSRIIQKASRKFQCELCSKILKTKETLKTHMRCHIDDEKIKKPFMCEQCGKRFTANSHLKKHRNTHLSTEDPQKITFECDKCDKKYHWKEALVRHKRSHLADDDPIKRKYQCKICGKRTTDKPGLRRHMFTHNAKSPPTMLSNRPVIFFISSFLRFECVPSLLALSKHKNLRLISQMTKN</sequence>
<dbReference type="GO" id="GO:0005737">
    <property type="term" value="C:cytoplasm"/>
    <property type="evidence" value="ECO:0000318"/>
    <property type="project" value="GO_Central"/>
</dbReference>
<keyword evidence="9" id="KW-0862">Zinc</keyword>
<name>A0A2A6CVK5_PRIPA</name>
<accession>A0A2A6CVK5</accession>
<dbReference type="GO" id="GO:0005524">
    <property type="term" value="F:ATP binding"/>
    <property type="evidence" value="ECO:0007669"/>
    <property type="project" value="UniProtKB-KW"/>
</dbReference>
<evidence type="ECO:0000256" key="9">
    <source>
        <dbReference type="ARBA" id="ARBA00022833"/>
    </source>
</evidence>
<evidence type="ECO:0000313" key="16">
    <source>
        <dbReference type="EnsemblMetazoa" id="PPA36489.1"/>
    </source>
</evidence>
<dbReference type="PROSITE" id="PS00518">
    <property type="entry name" value="ZF_RING_1"/>
    <property type="match status" value="2"/>
</dbReference>
<evidence type="ECO:0000256" key="2">
    <source>
        <dbReference type="ARBA" id="ARBA00022553"/>
    </source>
</evidence>
<evidence type="ECO:0000256" key="8">
    <source>
        <dbReference type="ARBA" id="ARBA00022777"/>
    </source>
</evidence>
<dbReference type="InterPro" id="IPR041615">
    <property type="entry name" value="Desmoplakin_SH3"/>
</dbReference>
<dbReference type="PROSITE" id="PS00108">
    <property type="entry name" value="PROTEIN_KINASE_ST"/>
    <property type="match status" value="1"/>
</dbReference>
<dbReference type="InterPro" id="IPR036236">
    <property type="entry name" value="Znf_C2H2_sf"/>
</dbReference>
<dbReference type="Gene3D" id="3.30.200.20">
    <property type="entry name" value="Phosphorylase Kinase, domain 1"/>
    <property type="match status" value="1"/>
</dbReference>
<dbReference type="GO" id="GO:0004694">
    <property type="term" value="F:eukaryotic translation initiation factor 2alpha kinase activity"/>
    <property type="evidence" value="ECO:0000318"/>
    <property type="project" value="GO_Central"/>
</dbReference>
<dbReference type="GO" id="GO:0003677">
    <property type="term" value="F:DNA binding"/>
    <property type="evidence" value="ECO:0007669"/>
    <property type="project" value="UniProtKB-KW"/>
</dbReference>
<comment type="subcellular location">
    <subcellularLocation>
        <location evidence="1">Nucleus</location>
    </subcellularLocation>
</comment>
<dbReference type="Pfam" id="PF00069">
    <property type="entry name" value="Pkinase"/>
    <property type="match status" value="1"/>
</dbReference>
<dbReference type="OrthoDB" id="654191at2759"/>
<dbReference type="PROSITE" id="PS50011">
    <property type="entry name" value="PROTEIN_KINASE_DOM"/>
    <property type="match status" value="2"/>
</dbReference>
<dbReference type="EnsemblMetazoa" id="PPA36489.1">
    <property type="protein sequence ID" value="PPA36489.1"/>
    <property type="gene ID" value="WBGene00274858"/>
</dbReference>
<dbReference type="SMART" id="SM00184">
    <property type="entry name" value="RING"/>
    <property type="match status" value="2"/>
</dbReference>
<evidence type="ECO:0000256" key="3">
    <source>
        <dbReference type="ARBA" id="ARBA00022679"/>
    </source>
</evidence>
<dbReference type="SMART" id="SM00355">
    <property type="entry name" value="ZnF_C2H2"/>
    <property type="match status" value="4"/>
</dbReference>
<dbReference type="InterPro" id="IPR001841">
    <property type="entry name" value="Znf_RING"/>
</dbReference>
<dbReference type="InterPro" id="IPR008271">
    <property type="entry name" value="Ser/Thr_kinase_AS"/>
</dbReference>
<dbReference type="PANTHER" id="PTHR11042:SF91">
    <property type="entry name" value="EUKARYOTIC TRANSLATION INITIATION FACTOR 2-ALPHA KINASE"/>
    <property type="match status" value="1"/>
</dbReference>
<dbReference type="SUPFAM" id="SSF57850">
    <property type="entry name" value="RING/U-box"/>
    <property type="match status" value="2"/>
</dbReference>